<feature type="non-terminal residue" evidence="1">
    <location>
        <position position="1"/>
    </location>
</feature>
<dbReference type="AlphaFoldDB" id="A0A6H5HAB0"/>
<gene>
    <name evidence="1" type="ORF">NTEN_LOCUS17937</name>
</gene>
<dbReference type="EMBL" id="CADCXU010026521">
    <property type="protein sequence ID" value="CAB0013326.1"/>
    <property type="molecule type" value="Genomic_DNA"/>
</dbReference>
<reference evidence="1 2" key="1">
    <citation type="submission" date="2020-02" db="EMBL/GenBank/DDBJ databases">
        <authorList>
            <person name="Ferguson B K."/>
        </authorList>
    </citation>
    <scope>NUCLEOTIDE SEQUENCE [LARGE SCALE GENOMIC DNA]</scope>
</reference>
<proteinExistence type="predicted"/>
<sequence>TYNNPLSPRSRSYEFPVWHLERPFRTSLDIVREIFILTALRVFNLSFALSYVHFNEFILSPPIKNEIFLDRKLHRLSPLIWNIRLERQRRSDSDLDARCARISKTEKTSLISPIRHTHQSNANQARYFITYLLIREEQRGQRSNGRNGINAPCGH</sequence>
<accession>A0A6H5HAB0</accession>
<name>A0A6H5HAB0_9HEMI</name>
<evidence type="ECO:0000313" key="1">
    <source>
        <dbReference type="EMBL" id="CAB0013326.1"/>
    </source>
</evidence>
<evidence type="ECO:0000313" key="2">
    <source>
        <dbReference type="Proteomes" id="UP000479000"/>
    </source>
</evidence>
<keyword evidence="2" id="KW-1185">Reference proteome</keyword>
<organism evidence="1 2">
    <name type="scientific">Nesidiocoris tenuis</name>
    <dbReference type="NCBI Taxonomy" id="355587"/>
    <lineage>
        <taxon>Eukaryota</taxon>
        <taxon>Metazoa</taxon>
        <taxon>Ecdysozoa</taxon>
        <taxon>Arthropoda</taxon>
        <taxon>Hexapoda</taxon>
        <taxon>Insecta</taxon>
        <taxon>Pterygota</taxon>
        <taxon>Neoptera</taxon>
        <taxon>Paraneoptera</taxon>
        <taxon>Hemiptera</taxon>
        <taxon>Heteroptera</taxon>
        <taxon>Panheteroptera</taxon>
        <taxon>Cimicomorpha</taxon>
        <taxon>Miridae</taxon>
        <taxon>Dicyphina</taxon>
        <taxon>Nesidiocoris</taxon>
    </lineage>
</organism>
<protein>
    <submittedName>
        <fullName evidence="1">Uncharacterized protein</fullName>
    </submittedName>
</protein>
<dbReference type="Proteomes" id="UP000479000">
    <property type="component" value="Unassembled WGS sequence"/>
</dbReference>